<name>A0AB73ZJ94_PHOVU</name>
<evidence type="ECO:0000313" key="2">
    <source>
        <dbReference type="EMBL" id="RHK89968.1"/>
    </source>
</evidence>
<comment type="caution">
    <text evidence="2">The sequence shown here is derived from an EMBL/GenBank/DDBJ whole genome shotgun (WGS) entry which is preliminary data.</text>
</comment>
<dbReference type="PANTHER" id="PTHR43179:SF10">
    <property type="entry name" value="GLYCOSYL TRANSFERASE"/>
    <property type="match status" value="1"/>
</dbReference>
<gene>
    <name evidence="2" type="ORF">DW043_04715</name>
</gene>
<accession>A0AB73ZJ94</accession>
<dbReference type="Gene3D" id="3.90.550.10">
    <property type="entry name" value="Spore Coat Polysaccharide Biosynthesis Protein SpsA, Chain A"/>
    <property type="match status" value="1"/>
</dbReference>
<dbReference type="EMBL" id="QROB01000004">
    <property type="protein sequence ID" value="RHK89968.1"/>
    <property type="molecule type" value="Genomic_DNA"/>
</dbReference>
<reference evidence="2 3" key="1">
    <citation type="submission" date="2018-08" db="EMBL/GenBank/DDBJ databases">
        <title>A genome reference for cultivated species of the human gut microbiota.</title>
        <authorList>
            <person name="Zou Y."/>
            <person name="Xue W."/>
            <person name="Luo G."/>
        </authorList>
    </citation>
    <scope>NUCLEOTIDE SEQUENCE [LARGE SCALE GENOMIC DNA]</scope>
    <source>
        <strain evidence="2 3">AF39-8AT</strain>
    </source>
</reference>
<proteinExistence type="predicted"/>
<organism evidence="2 3">
    <name type="scientific">Phocaeicola vulgatus</name>
    <name type="common">Bacteroides vulgatus</name>
    <dbReference type="NCBI Taxonomy" id="821"/>
    <lineage>
        <taxon>Bacteria</taxon>
        <taxon>Pseudomonadati</taxon>
        <taxon>Bacteroidota</taxon>
        <taxon>Bacteroidia</taxon>
        <taxon>Bacteroidales</taxon>
        <taxon>Bacteroidaceae</taxon>
        <taxon>Phocaeicola</taxon>
    </lineage>
</organism>
<evidence type="ECO:0000313" key="3">
    <source>
        <dbReference type="Proteomes" id="UP000286392"/>
    </source>
</evidence>
<protein>
    <submittedName>
        <fullName evidence="2">Glycosyltransferase family 2 protein</fullName>
    </submittedName>
</protein>
<evidence type="ECO:0000259" key="1">
    <source>
        <dbReference type="Pfam" id="PF00535"/>
    </source>
</evidence>
<sequence>MIGIVILNYKTYLDTERLVGDILSRRIKHDIRIVIVDNASPNESFEYLNNALKNLDQIEIIQSSCNAGFAKGNNVGLRLLKKYSPSFALVLNNDVHFDVEILDHLVEMYSKLNSPGIISPLQKLPENKSLEAYKWTCNTFWDDFLSTCGIMRFFYNKSFIPEVNAGENRVQCVDFIPGCFIFIDYNLFESIGFFDESTFLFCEERLLFKQMQKKNRQNYFILDCFYVHEHSKTINNEVSLLKQKRLLLEGYIIFTQKYRRFPQLKVFLLKFAFIIYSIKTRLKFVFGSLFNL</sequence>
<feature type="domain" description="Glycosyltransferase 2-like" evidence="1">
    <location>
        <begin position="4"/>
        <end position="113"/>
    </location>
</feature>
<dbReference type="SUPFAM" id="SSF53448">
    <property type="entry name" value="Nucleotide-diphospho-sugar transferases"/>
    <property type="match status" value="1"/>
</dbReference>
<dbReference type="RefSeq" id="WP_115649179.1">
    <property type="nucleotide sequence ID" value="NZ_CAXSKM010000005.1"/>
</dbReference>
<dbReference type="InterPro" id="IPR029044">
    <property type="entry name" value="Nucleotide-diphossugar_trans"/>
</dbReference>
<dbReference type="PANTHER" id="PTHR43179">
    <property type="entry name" value="RHAMNOSYLTRANSFERASE WBBL"/>
    <property type="match status" value="1"/>
</dbReference>
<dbReference type="Proteomes" id="UP000286392">
    <property type="component" value="Unassembled WGS sequence"/>
</dbReference>
<dbReference type="Pfam" id="PF00535">
    <property type="entry name" value="Glycos_transf_2"/>
    <property type="match status" value="1"/>
</dbReference>
<dbReference type="InterPro" id="IPR001173">
    <property type="entry name" value="Glyco_trans_2-like"/>
</dbReference>
<dbReference type="AlphaFoldDB" id="A0AB73ZJ94"/>